<gene>
    <name evidence="13" type="ORF">ATEIFO6365_0005044800</name>
</gene>
<dbReference type="Pfam" id="PF00583">
    <property type="entry name" value="Acetyltransf_1"/>
    <property type="match status" value="1"/>
</dbReference>
<keyword evidence="9" id="KW-0012">Acyltransferase</keyword>
<proteinExistence type="inferred from homology"/>
<dbReference type="VEuPathDB" id="FungiDB:ATEG_05383"/>
<dbReference type="EMBL" id="BLJY01000005">
    <property type="protein sequence ID" value="GFF16258.1"/>
    <property type="molecule type" value="Genomic_DNA"/>
</dbReference>
<dbReference type="GO" id="GO:0043998">
    <property type="term" value="F:histone H2A acetyltransferase activity"/>
    <property type="evidence" value="ECO:0007669"/>
    <property type="project" value="InterPro"/>
</dbReference>
<dbReference type="PANTHER" id="PTHR20531">
    <property type="entry name" value="N-ALPHA-ACETYLTRANSFERASE 40"/>
    <property type="match status" value="1"/>
</dbReference>
<comment type="subcellular location">
    <subcellularLocation>
        <location evidence="2">Cytoplasm</location>
    </subcellularLocation>
    <subcellularLocation>
        <location evidence="1">Nucleus</location>
    </subcellularLocation>
</comment>
<dbReference type="EC" id="2.3.1.257" evidence="4"/>
<dbReference type="GO" id="GO:0005737">
    <property type="term" value="C:cytoplasm"/>
    <property type="evidence" value="ECO:0007669"/>
    <property type="project" value="UniProtKB-SubCell"/>
</dbReference>
<evidence type="ECO:0000256" key="7">
    <source>
        <dbReference type="ARBA" id="ARBA00022679"/>
    </source>
</evidence>
<dbReference type="InterPro" id="IPR016181">
    <property type="entry name" value="Acyl_CoA_acyltransferase"/>
</dbReference>
<keyword evidence="8" id="KW-0539">Nucleus</keyword>
<evidence type="ECO:0000256" key="1">
    <source>
        <dbReference type="ARBA" id="ARBA00004123"/>
    </source>
</evidence>
<dbReference type="OrthoDB" id="424551at2759"/>
<evidence type="ECO:0000256" key="10">
    <source>
        <dbReference type="ARBA" id="ARBA00047821"/>
    </source>
</evidence>
<comment type="catalytic activity">
    <reaction evidence="10">
        <text>N-terminal L-seryl-[histone H2A] + acetyl-CoA = N-terminal N(alpha)-acetyl-L-seryl-[histone H2A] + CoA + H(+)</text>
        <dbReference type="Rhea" id="RHEA:50600"/>
        <dbReference type="Rhea" id="RHEA-COMP:12742"/>
        <dbReference type="Rhea" id="RHEA-COMP:12744"/>
        <dbReference type="ChEBI" id="CHEBI:15378"/>
        <dbReference type="ChEBI" id="CHEBI:57287"/>
        <dbReference type="ChEBI" id="CHEBI:57288"/>
        <dbReference type="ChEBI" id="CHEBI:64738"/>
        <dbReference type="ChEBI" id="CHEBI:83690"/>
        <dbReference type="EC" id="2.3.1.257"/>
    </reaction>
</comment>
<dbReference type="Proteomes" id="UP000452235">
    <property type="component" value="Unassembled WGS sequence"/>
</dbReference>
<evidence type="ECO:0000256" key="8">
    <source>
        <dbReference type="ARBA" id="ARBA00023242"/>
    </source>
</evidence>
<evidence type="ECO:0000256" key="4">
    <source>
        <dbReference type="ARBA" id="ARBA00012950"/>
    </source>
</evidence>
<dbReference type="GO" id="GO:0005634">
    <property type="term" value="C:nucleus"/>
    <property type="evidence" value="ECO:0007669"/>
    <property type="project" value="UniProtKB-SubCell"/>
</dbReference>
<evidence type="ECO:0000256" key="5">
    <source>
        <dbReference type="ARBA" id="ARBA00015043"/>
    </source>
</evidence>
<dbReference type="CDD" id="cd04301">
    <property type="entry name" value="NAT_SF"/>
    <property type="match status" value="1"/>
</dbReference>
<protein>
    <recommendedName>
        <fullName evidence="5">N-alpha-acetyltransferase 40</fullName>
        <ecNumber evidence="4">2.3.1.257</ecNumber>
    </recommendedName>
</protein>
<feature type="region of interest" description="Disordered" evidence="12">
    <location>
        <begin position="1"/>
        <end position="42"/>
    </location>
</feature>
<accession>A0A5M3Z5I5</accession>
<organism evidence="13 14">
    <name type="scientific">Aspergillus terreus</name>
    <dbReference type="NCBI Taxonomy" id="33178"/>
    <lineage>
        <taxon>Eukaryota</taxon>
        <taxon>Fungi</taxon>
        <taxon>Dikarya</taxon>
        <taxon>Ascomycota</taxon>
        <taxon>Pezizomycotina</taxon>
        <taxon>Eurotiomycetes</taxon>
        <taxon>Eurotiomycetidae</taxon>
        <taxon>Eurotiales</taxon>
        <taxon>Aspergillaceae</taxon>
        <taxon>Aspergillus</taxon>
        <taxon>Aspergillus subgen. Circumdati</taxon>
    </lineage>
</organism>
<evidence type="ECO:0000313" key="13">
    <source>
        <dbReference type="EMBL" id="GFF16258.1"/>
    </source>
</evidence>
<evidence type="ECO:0000256" key="11">
    <source>
        <dbReference type="ARBA" id="ARBA00049524"/>
    </source>
</evidence>
<evidence type="ECO:0000256" key="12">
    <source>
        <dbReference type="SAM" id="MobiDB-lite"/>
    </source>
</evidence>
<dbReference type="GO" id="GO:1990189">
    <property type="term" value="F:protein N-terminal-serine acetyltransferase activity"/>
    <property type="evidence" value="ECO:0007669"/>
    <property type="project" value="UniProtKB-EC"/>
</dbReference>
<sequence>MPGSVQEGRVTKAKATPSSRRKSSRAQSLQVQKDKNKEAKSLPLVERVNKLSCEEFISLYMPPQDREHTSRVPANQDESADVKYTLDIYTAKTIPPGDFEACFKLIEQTQSETYANSSFGWSPSKKRKEMRLPDMKYMILRQATGNDAEAAGIEMSPDNAGFQGFLSFMVTYEDGYEVIYCYEVHLLPSAQGRGLGEMLMTRFAEVGRRVGVQKAMLTVFKSNTKANRLYKKLGYEVDEYSPAPRTLRNGTVVDVDYWIMSRKLQSSHPDDNS</sequence>
<evidence type="ECO:0000256" key="2">
    <source>
        <dbReference type="ARBA" id="ARBA00004496"/>
    </source>
</evidence>
<comment type="caution">
    <text evidence="13">The sequence shown here is derived from an EMBL/GenBank/DDBJ whole genome shotgun (WGS) entry which is preliminary data.</text>
</comment>
<evidence type="ECO:0000313" key="14">
    <source>
        <dbReference type="Proteomes" id="UP000452235"/>
    </source>
</evidence>
<keyword evidence="7 13" id="KW-0808">Transferase</keyword>
<dbReference type="GO" id="GO:0010485">
    <property type="term" value="F:histone H4 acetyltransferase activity"/>
    <property type="evidence" value="ECO:0007669"/>
    <property type="project" value="InterPro"/>
</dbReference>
<evidence type="ECO:0000256" key="9">
    <source>
        <dbReference type="ARBA" id="ARBA00023315"/>
    </source>
</evidence>
<dbReference type="InterPro" id="IPR039949">
    <property type="entry name" value="NAA40"/>
</dbReference>
<comment type="catalytic activity">
    <reaction evidence="11">
        <text>N-terminal L-seryl-[histone H4] + acetyl-CoA = N-terminal N(alpha)-acetyl-L-seryl-[histone H4] + CoA + H(+)</text>
        <dbReference type="Rhea" id="RHEA:50596"/>
        <dbReference type="Rhea" id="RHEA-COMP:12740"/>
        <dbReference type="Rhea" id="RHEA-COMP:12743"/>
        <dbReference type="ChEBI" id="CHEBI:15378"/>
        <dbReference type="ChEBI" id="CHEBI:57287"/>
        <dbReference type="ChEBI" id="CHEBI:57288"/>
        <dbReference type="ChEBI" id="CHEBI:64738"/>
        <dbReference type="ChEBI" id="CHEBI:83690"/>
        <dbReference type="EC" id="2.3.1.257"/>
    </reaction>
</comment>
<keyword evidence="14" id="KW-1185">Reference proteome</keyword>
<name>A0A5M3Z5I5_ASPTE</name>
<keyword evidence="6" id="KW-0963">Cytoplasm</keyword>
<dbReference type="PANTHER" id="PTHR20531:SF1">
    <property type="entry name" value="N-ALPHA-ACETYLTRANSFERASE 40"/>
    <property type="match status" value="1"/>
</dbReference>
<evidence type="ECO:0000256" key="3">
    <source>
        <dbReference type="ARBA" id="ARBA00008870"/>
    </source>
</evidence>
<dbReference type="Gene3D" id="3.40.630.30">
    <property type="match status" value="1"/>
</dbReference>
<comment type="similarity">
    <text evidence="3">Belongs to the acetyltransferase family. NAA40 subfamily.</text>
</comment>
<dbReference type="SUPFAM" id="SSF55729">
    <property type="entry name" value="Acyl-CoA N-acyltransferases (Nat)"/>
    <property type="match status" value="1"/>
</dbReference>
<reference evidence="13 14" key="1">
    <citation type="submission" date="2020-01" db="EMBL/GenBank/DDBJ databases">
        <title>Aspergillus terreus IFO 6365 whole genome shotgun sequence.</title>
        <authorList>
            <person name="Kanamasa S."/>
            <person name="Takahashi H."/>
        </authorList>
    </citation>
    <scope>NUCLEOTIDE SEQUENCE [LARGE SCALE GENOMIC DNA]</scope>
    <source>
        <strain evidence="13 14">IFO 6365</strain>
    </source>
</reference>
<dbReference type="AlphaFoldDB" id="A0A5M3Z5I5"/>
<dbReference type="InterPro" id="IPR000182">
    <property type="entry name" value="GNAT_dom"/>
</dbReference>
<dbReference type="PROSITE" id="PS51186">
    <property type="entry name" value="GNAT"/>
    <property type="match status" value="1"/>
</dbReference>
<evidence type="ECO:0000256" key="6">
    <source>
        <dbReference type="ARBA" id="ARBA00022490"/>
    </source>
</evidence>